<dbReference type="Proteomes" id="UP000553756">
    <property type="component" value="Unassembled WGS sequence"/>
</dbReference>
<evidence type="ECO:0000313" key="1">
    <source>
        <dbReference type="EMBL" id="NMN02358.1"/>
    </source>
</evidence>
<dbReference type="EMBL" id="JAAIIJ010000018">
    <property type="protein sequence ID" value="NMN02358.1"/>
    <property type="molecule type" value="Genomic_DNA"/>
</dbReference>
<reference evidence="1 2" key="1">
    <citation type="submission" date="2020-02" db="EMBL/GenBank/DDBJ databases">
        <title>Characterization of phylogenetic diversity of novel bifidobacterial species isolated in Czech ZOOs.</title>
        <authorList>
            <person name="Lugli G.A."/>
            <person name="Vera N.B."/>
            <person name="Ventura M."/>
        </authorList>
    </citation>
    <scope>NUCLEOTIDE SEQUENCE [LARGE SCALE GENOMIC DNA]</scope>
    <source>
        <strain evidence="1 2">DSM 109963</strain>
    </source>
</reference>
<gene>
    <name evidence="1" type="ORF">G1C94_0980</name>
</gene>
<sequence length="98" mass="10494">MAYALATGGMPGRPAPACSVGFVASLGGGLCEGRALADARRQWVAWNRHMVRAVGQQGVARYTRADYDEWYPDGDGVPRDFGGRPYEPLSWGGVSVYG</sequence>
<organism evidence="1 2">
    <name type="scientific">Bifidobacterium panos</name>
    <dbReference type="NCBI Taxonomy" id="2675321"/>
    <lineage>
        <taxon>Bacteria</taxon>
        <taxon>Bacillati</taxon>
        <taxon>Actinomycetota</taxon>
        <taxon>Actinomycetes</taxon>
        <taxon>Bifidobacteriales</taxon>
        <taxon>Bifidobacteriaceae</taxon>
        <taxon>Bifidobacterium</taxon>
    </lineage>
</organism>
<keyword evidence="2" id="KW-1185">Reference proteome</keyword>
<dbReference type="RefSeq" id="WP_172145605.1">
    <property type="nucleotide sequence ID" value="NZ_JAAIIJ010000018.1"/>
</dbReference>
<proteinExistence type="predicted"/>
<name>A0ABX1SWY5_9BIFI</name>
<protein>
    <submittedName>
        <fullName evidence="1">Uncharacterized protein</fullName>
    </submittedName>
</protein>
<accession>A0ABX1SWY5</accession>
<evidence type="ECO:0000313" key="2">
    <source>
        <dbReference type="Proteomes" id="UP000553756"/>
    </source>
</evidence>
<comment type="caution">
    <text evidence="1">The sequence shown here is derived from an EMBL/GenBank/DDBJ whole genome shotgun (WGS) entry which is preliminary data.</text>
</comment>